<evidence type="ECO:0000256" key="4">
    <source>
        <dbReference type="ARBA" id="ARBA00010102"/>
    </source>
</evidence>
<proteinExistence type="inferred from homology"/>
<dbReference type="InterPro" id="IPR036322">
    <property type="entry name" value="WD40_repeat_dom_sf"/>
</dbReference>
<keyword evidence="6 16" id="KW-0853">WD repeat</keyword>
<dbReference type="PROSITE" id="PS50082">
    <property type="entry name" value="WD_REPEATS_2"/>
    <property type="match status" value="2"/>
</dbReference>
<keyword evidence="14" id="KW-0539">Nucleus</keyword>
<evidence type="ECO:0000256" key="12">
    <source>
        <dbReference type="ARBA" id="ARBA00023010"/>
    </source>
</evidence>
<feature type="repeat" description="WD" evidence="16">
    <location>
        <begin position="210"/>
        <end position="244"/>
    </location>
</feature>
<dbReference type="AlphaFoldDB" id="A0A9W4TUP8"/>
<keyword evidence="15" id="KW-0968">Cytoplasmic vesicle</keyword>
<dbReference type="EMBL" id="CANTUO010000003">
    <property type="protein sequence ID" value="CAI5758686.1"/>
    <property type="molecule type" value="Genomic_DNA"/>
</dbReference>
<keyword evidence="13" id="KW-0906">Nuclear pore complex</keyword>
<keyword evidence="10" id="KW-0931">ER-Golgi transport</keyword>
<evidence type="ECO:0000313" key="18">
    <source>
        <dbReference type="Proteomes" id="UP001152885"/>
    </source>
</evidence>
<accession>A0A9W4TUP8</accession>
<dbReference type="InterPro" id="IPR015943">
    <property type="entry name" value="WD40/YVTN_repeat-like_dom_sf"/>
</dbReference>
<evidence type="ECO:0000256" key="15">
    <source>
        <dbReference type="ARBA" id="ARBA00023329"/>
    </source>
</evidence>
<protein>
    <recommendedName>
        <fullName evidence="19">Protein transport protein SEC13</fullName>
    </recommendedName>
</protein>
<dbReference type="Gene3D" id="2.130.10.10">
    <property type="entry name" value="YVTN repeat-like/Quinoprotein amine dehydrogenase"/>
    <property type="match status" value="1"/>
</dbReference>
<dbReference type="GO" id="GO:0030127">
    <property type="term" value="C:COPII vesicle coat"/>
    <property type="evidence" value="ECO:0007669"/>
    <property type="project" value="TreeGrafter"/>
</dbReference>
<evidence type="ECO:0000256" key="11">
    <source>
        <dbReference type="ARBA" id="ARBA00022927"/>
    </source>
</evidence>
<reference evidence="17" key="1">
    <citation type="submission" date="2022-12" db="EMBL/GenBank/DDBJ databases">
        <authorList>
            <person name="Brejova B."/>
        </authorList>
    </citation>
    <scope>NUCLEOTIDE SEQUENCE</scope>
</reference>
<dbReference type="GO" id="GO:0032527">
    <property type="term" value="P:protein exit from endoplasmic reticulum"/>
    <property type="evidence" value="ECO:0007669"/>
    <property type="project" value="TreeGrafter"/>
</dbReference>
<evidence type="ECO:0000256" key="2">
    <source>
        <dbReference type="ARBA" id="ARBA00004397"/>
    </source>
</evidence>
<evidence type="ECO:0000256" key="9">
    <source>
        <dbReference type="ARBA" id="ARBA00022824"/>
    </source>
</evidence>
<keyword evidence="18" id="KW-1185">Reference proteome</keyword>
<dbReference type="PANTHER" id="PTHR11024">
    <property type="entry name" value="NUCLEAR PORE COMPLEX PROTEIN SEC13 / SEH1 FAMILY MEMBER"/>
    <property type="match status" value="1"/>
</dbReference>
<evidence type="ECO:0000256" key="14">
    <source>
        <dbReference type="ARBA" id="ARBA00023242"/>
    </source>
</evidence>
<keyword evidence="7" id="KW-0677">Repeat</keyword>
<evidence type="ECO:0000256" key="7">
    <source>
        <dbReference type="ARBA" id="ARBA00022737"/>
    </source>
</evidence>
<keyword evidence="12" id="KW-0811">Translocation</keyword>
<dbReference type="GO" id="GO:0005198">
    <property type="term" value="F:structural molecule activity"/>
    <property type="evidence" value="ECO:0007669"/>
    <property type="project" value="InterPro"/>
</dbReference>
<dbReference type="SUPFAM" id="SSF50978">
    <property type="entry name" value="WD40 repeat-like"/>
    <property type="match status" value="1"/>
</dbReference>
<dbReference type="InterPro" id="IPR001680">
    <property type="entry name" value="WD40_rpt"/>
</dbReference>
<dbReference type="GO" id="GO:0090114">
    <property type="term" value="P:COPII-coated vesicle budding"/>
    <property type="evidence" value="ECO:0007669"/>
    <property type="project" value="TreeGrafter"/>
</dbReference>
<dbReference type="GO" id="GO:0005789">
    <property type="term" value="C:endoplasmic reticulum membrane"/>
    <property type="evidence" value="ECO:0007669"/>
    <property type="project" value="UniProtKB-SubCell"/>
</dbReference>
<dbReference type="PANTHER" id="PTHR11024:SF2">
    <property type="entry name" value="PROTEIN SEC13 HOMOLOG"/>
    <property type="match status" value="1"/>
</dbReference>
<evidence type="ECO:0000256" key="10">
    <source>
        <dbReference type="ARBA" id="ARBA00022892"/>
    </source>
</evidence>
<evidence type="ECO:0000313" key="17">
    <source>
        <dbReference type="EMBL" id="CAI5758686.1"/>
    </source>
</evidence>
<keyword evidence="9" id="KW-0256">Endoplasmic reticulum</keyword>
<evidence type="ECO:0000256" key="16">
    <source>
        <dbReference type="PROSITE-ProRule" id="PRU00221"/>
    </source>
</evidence>
<dbReference type="SMART" id="SM00320">
    <property type="entry name" value="WD40"/>
    <property type="match status" value="6"/>
</dbReference>
<dbReference type="PROSITE" id="PS50294">
    <property type="entry name" value="WD_REPEATS_REGION"/>
    <property type="match status" value="1"/>
</dbReference>
<dbReference type="InterPro" id="IPR037363">
    <property type="entry name" value="Sec13/Seh1_fam"/>
</dbReference>
<dbReference type="GO" id="GO:0006606">
    <property type="term" value="P:protein import into nucleus"/>
    <property type="evidence" value="ECO:0007669"/>
    <property type="project" value="TreeGrafter"/>
</dbReference>
<sequence length="306" mass="34267">MVTIGNAHEDLIHDAVLDYYGKRLATCSSDKTIKIFDIENNGNGNENYKLTTTLTGHEGPIWQVAWAHPKFGSILASCSYDGKALIWKQQLEQPQQWSIIAEHTIHQASVNSVSWAPQELGAILLCTSSDGKVSIVEFNDDGTTSHVIFNAHSIGVNCASWAPITNTTINNQNKDQLKLQRRFVTCGSDNLAKIWKYDPTNNTYIEEAKLEGHTDWVRDVAWSPSVLIRSYIATASQDRAVLIWTQDKDGKWQKQLLTDEKFPDVCWRCSWSLSGNILAVSGGDNKISLWKENLQGKWESAGEVDQ</sequence>
<dbReference type="OrthoDB" id="364224at2759"/>
<evidence type="ECO:0000256" key="3">
    <source>
        <dbReference type="ARBA" id="ARBA00004567"/>
    </source>
</evidence>
<dbReference type="GO" id="GO:0031080">
    <property type="term" value="C:nuclear pore outer ring"/>
    <property type="evidence" value="ECO:0007669"/>
    <property type="project" value="TreeGrafter"/>
</dbReference>
<dbReference type="GO" id="GO:0051028">
    <property type="term" value="P:mRNA transport"/>
    <property type="evidence" value="ECO:0007669"/>
    <property type="project" value="UniProtKB-KW"/>
</dbReference>
<evidence type="ECO:0000256" key="13">
    <source>
        <dbReference type="ARBA" id="ARBA00023132"/>
    </source>
</evidence>
<organism evidence="17 18">
    <name type="scientific">Candida verbasci</name>
    <dbReference type="NCBI Taxonomy" id="1227364"/>
    <lineage>
        <taxon>Eukaryota</taxon>
        <taxon>Fungi</taxon>
        <taxon>Dikarya</taxon>
        <taxon>Ascomycota</taxon>
        <taxon>Saccharomycotina</taxon>
        <taxon>Pichiomycetes</taxon>
        <taxon>Debaryomycetaceae</taxon>
        <taxon>Candida/Lodderomyces clade</taxon>
        <taxon>Candida</taxon>
    </lineage>
</organism>
<keyword evidence="11" id="KW-0653">Protein transport</keyword>
<comment type="caution">
    <text evidence="17">The sequence shown here is derived from an EMBL/GenBank/DDBJ whole genome shotgun (WGS) entry which is preliminary data.</text>
</comment>
<gene>
    <name evidence="17" type="ORF">CANVERA_P3198</name>
</gene>
<evidence type="ECO:0008006" key="19">
    <source>
        <dbReference type="Google" id="ProtNLM"/>
    </source>
</evidence>
<feature type="repeat" description="WD" evidence="16">
    <location>
        <begin position="54"/>
        <end position="88"/>
    </location>
</feature>
<dbReference type="GO" id="GO:0032008">
    <property type="term" value="P:positive regulation of TOR signaling"/>
    <property type="evidence" value="ECO:0007669"/>
    <property type="project" value="TreeGrafter"/>
</dbReference>
<keyword evidence="8" id="KW-0509">mRNA transport</keyword>
<dbReference type="FunFam" id="2.130.10.10:FF:000017">
    <property type="entry name" value="SEC13 homolog (S. cerevisiae)"/>
    <property type="match status" value="1"/>
</dbReference>
<name>A0A9W4TUP8_9ASCO</name>
<keyword evidence="5" id="KW-0813">Transport</keyword>
<evidence type="ECO:0000256" key="6">
    <source>
        <dbReference type="ARBA" id="ARBA00022574"/>
    </source>
</evidence>
<comment type="subcellular location">
    <subcellularLocation>
        <location evidence="1">Cytoplasmic vesicle</location>
        <location evidence="1">COPII-coated vesicle membrane</location>
        <topology evidence="1">Peripheral membrane protein</topology>
        <orientation evidence="1">Cytoplasmic side</orientation>
    </subcellularLocation>
    <subcellularLocation>
        <location evidence="2">Endoplasmic reticulum membrane</location>
        <topology evidence="2">Peripheral membrane protein</topology>
        <orientation evidence="2">Cytoplasmic side</orientation>
    </subcellularLocation>
    <subcellularLocation>
        <location evidence="3">Nucleus</location>
        <location evidence="3">Nuclear pore complex</location>
    </subcellularLocation>
</comment>
<comment type="similarity">
    <text evidence="4">Belongs to the WD repeat SEC13 family.</text>
</comment>
<dbReference type="Pfam" id="PF00400">
    <property type="entry name" value="WD40"/>
    <property type="match status" value="5"/>
</dbReference>
<dbReference type="Proteomes" id="UP001152885">
    <property type="component" value="Unassembled WGS sequence"/>
</dbReference>
<evidence type="ECO:0000256" key="1">
    <source>
        <dbReference type="ARBA" id="ARBA00004299"/>
    </source>
</evidence>
<evidence type="ECO:0000256" key="5">
    <source>
        <dbReference type="ARBA" id="ARBA00022448"/>
    </source>
</evidence>
<evidence type="ECO:0000256" key="8">
    <source>
        <dbReference type="ARBA" id="ARBA00022816"/>
    </source>
</evidence>